<keyword evidence="3" id="KW-1185">Reference proteome</keyword>
<organism evidence="2 3">
    <name type="scientific">Saprolegnia parasitica (strain CBS 223.65)</name>
    <dbReference type="NCBI Taxonomy" id="695850"/>
    <lineage>
        <taxon>Eukaryota</taxon>
        <taxon>Sar</taxon>
        <taxon>Stramenopiles</taxon>
        <taxon>Oomycota</taxon>
        <taxon>Saprolegniomycetes</taxon>
        <taxon>Saprolegniales</taxon>
        <taxon>Saprolegniaceae</taxon>
        <taxon>Saprolegnia</taxon>
    </lineage>
</organism>
<feature type="chain" id="PRO_5001638227" description="RxLR effector protein" evidence="1">
    <location>
        <begin position="22"/>
        <end position="93"/>
    </location>
</feature>
<evidence type="ECO:0000313" key="2">
    <source>
        <dbReference type="EMBL" id="KDO31747.1"/>
    </source>
</evidence>
<accession>A0A067CY85</accession>
<dbReference type="EMBL" id="KK583197">
    <property type="protein sequence ID" value="KDO31747.1"/>
    <property type="molecule type" value="Genomic_DNA"/>
</dbReference>
<dbReference type="RefSeq" id="XP_012197627.1">
    <property type="nucleotide sequence ID" value="XM_012342237.1"/>
</dbReference>
<evidence type="ECO:0008006" key="4">
    <source>
        <dbReference type="Google" id="ProtNLM"/>
    </source>
</evidence>
<dbReference type="OrthoDB" id="10545011at2759"/>
<feature type="signal peptide" evidence="1">
    <location>
        <begin position="1"/>
        <end position="21"/>
    </location>
</feature>
<dbReference type="Proteomes" id="UP000030745">
    <property type="component" value="Unassembled WGS sequence"/>
</dbReference>
<dbReference type="KEGG" id="spar:SPRG_03667"/>
<dbReference type="GeneID" id="24126151"/>
<proteinExistence type="predicted"/>
<dbReference type="VEuPathDB" id="FungiDB:SPRG_03667"/>
<dbReference type="OMA" id="YLKQASC"/>
<evidence type="ECO:0000256" key="1">
    <source>
        <dbReference type="SAM" id="SignalP"/>
    </source>
</evidence>
<evidence type="ECO:0000313" key="3">
    <source>
        <dbReference type="Proteomes" id="UP000030745"/>
    </source>
</evidence>
<gene>
    <name evidence="2" type="ORF">SPRG_03667</name>
</gene>
<reference evidence="2 3" key="1">
    <citation type="journal article" date="2013" name="PLoS Genet.">
        <title>Distinctive expansion of potential virulence genes in the genome of the oomycete fish pathogen Saprolegnia parasitica.</title>
        <authorList>
            <person name="Jiang R.H."/>
            <person name="de Bruijn I."/>
            <person name="Haas B.J."/>
            <person name="Belmonte R."/>
            <person name="Lobach L."/>
            <person name="Christie J."/>
            <person name="van den Ackerveken G."/>
            <person name="Bottin A."/>
            <person name="Bulone V."/>
            <person name="Diaz-Moreno S.M."/>
            <person name="Dumas B."/>
            <person name="Fan L."/>
            <person name="Gaulin E."/>
            <person name="Govers F."/>
            <person name="Grenville-Briggs L.J."/>
            <person name="Horner N.R."/>
            <person name="Levin J.Z."/>
            <person name="Mammella M."/>
            <person name="Meijer H.J."/>
            <person name="Morris P."/>
            <person name="Nusbaum C."/>
            <person name="Oome S."/>
            <person name="Phillips A.J."/>
            <person name="van Rooyen D."/>
            <person name="Rzeszutek E."/>
            <person name="Saraiva M."/>
            <person name="Secombes C.J."/>
            <person name="Seidl M.F."/>
            <person name="Snel B."/>
            <person name="Stassen J.H."/>
            <person name="Sykes S."/>
            <person name="Tripathy S."/>
            <person name="van den Berg H."/>
            <person name="Vega-Arreguin J.C."/>
            <person name="Wawra S."/>
            <person name="Young S.K."/>
            <person name="Zeng Q."/>
            <person name="Dieguez-Uribeondo J."/>
            <person name="Russ C."/>
            <person name="Tyler B.M."/>
            <person name="van West P."/>
        </authorList>
    </citation>
    <scope>NUCLEOTIDE SEQUENCE [LARGE SCALE GENOMIC DNA]</scope>
    <source>
        <strain evidence="2 3">CBS 223.65</strain>
    </source>
</reference>
<keyword evidence="1" id="KW-0732">Signal</keyword>
<sequence length="93" mass="9985">MVNSFVIFAALIASSSATVVAVDTPAMGIAAKVDTEASHKQPQQLREGGQKECFGSICGGGFGFGWDALSRLSWDRDKYLKQASCLVNQCLWL</sequence>
<name>A0A067CY85_SAPPC</name>
<dbReference type="AlphaFoldDB" id="A0A067CY85"/>
<protein>
    <recommendedName>
        <fullName evidence="4">RxLR effector protein</fullName>
    </recommendedName>
</protein>